<gene>
    <name evidence="1" type="ORF">LOK49_LG04G02043</name>
</gene>
<comment type="caution">
    <text evidence="1">The sequence shown here is derived from an EMBL/GenBank/DDBJ whole genome shotgun (WGS) entry which is preliminary data.</text>
</comment>
<dbReference type="Proteomes" id="UP001060215">
    <property type="component" value="Chromosome 2"/>
</dbReference>
<evidence type="ECO:0000313" key="1">
    <source>
        <dbReference type="EMBL" id="KAI8017421.1"/>
    </source>
</evidence>
<sequence>MPHASAATTATTPHVPATTTTHASQLPMPTPAEKTPSPPPGRKLKLHCSTPPGKKTSTPLPNSQSPHHAARSSISHSATPPLLNSTGKKTSTPLPNSQGPHHAAMTSNSRSATPPLLNSTGKKTSTPPPNSQSPHQAATTPHPERKQVFHLTLCYSSPSATPPLLQQFSFYLSPKNPLRNTKPTGFEDDSRATNLKRSNQLKKSLADVLTKFYPLAGRVKENLYIECNDEGVLYLEAQFNCQLS</sequence>
<dbReference type="EMBL" id="CM045759">
    <property type="protein sequence ID" value="KAI8017421.1"/>
    <property type="molecule type" value="Genomic_DNA"/>
</dbReference>
<reference evidence="1 2" key="1">
    <citation type="journal article" date="2022" name="Plant J.">
        <title>Chromosome-level genome of Camellia lanceoleosa provides a valuable resource for understanding genome evolution and self-incompatibility.</title>
        <authorList>
            <person name="Gong W."/>
            <person name="Xiao S."/>
            <person name="Wang L."/>
            <person name="Liao Z."/>
            <person name="Chang Y."/>
            <person name="Mo W."/>
            <person name="Hu G."/>
            <person name="Li W."/>
            <person name="Zhao G."/>
            <person name="Zhu H."/>
            <person name="Hu X."/>
            <person name="Ji K."/>
            <person name="Xiang X."/>
            <person name="Song Q."/>
            <person name="Yuan D."/>
            <person name="Jin S."/>
            <person name="Zhang L."/>
        </authorList>
    </citation>
    <scope>NUCLEOTIDE SEQUENCE [LARGE SCALE GENOMIC DNA]</scope>
    <source>
        <strain evidence="1">SQ_2022a</strain>
    </source>
</reference>
<keyword evidence="2" id="KW-1185">Reference proteome</keyword>
<evidence type="ECO:0000313" key="2">
    <source>
        <dbReference type="Proteomes" id="UP001060215"/>
    </source>
</evidence>
<proteinExistence type="predicted"/>
<name>A0ACC0HZW0_9ERIC</name>
<accession>A0ACC0HZW0</accession>
<protein>
    <submittedName>
        <fullName evidence="1">Stemmadenine O-acetyltransferase</fullName>
    </submittedName>
</protein>
<organism evidence="1 2">
    <name type="scientific">Camellia lanceoleosa</name>
    <dbReference type="NCBI Taxonomy" id="1840588"/>
    <lineage>
        <taxon>Eukaryota</taxon>
        <taxon>Viridiplantae</taxon>
        <taxon>Streptophyta</taxon>
        <taxon>Embryophyta</taxon>
        <taxon>Tracheophyta</taxon>
        <taxon>Spermatophyta</taxon>
        <taxon>Magnoliopsida</taxon>
        <taxon>eudicotyledons</taxon>
        <taxon>Gunneridae</taxon>
        <taxon>Pentapetalae</taxon>
        <taxon>asterids</taxon>
        <taxon>Ericales</taxon>
        <taxon>Theaceae</taxon>
        <taxon>Camellia</taxon>
    </lineage>
</organism>